<keyword evidence="4 11" id="KW-1133">Transmembrane helix</keyword>
<dbReference type="EMBL" id="KV454540">
    <property type="protein sequence ID" value="ODV67812.1"/>
    <property type="molecule type" value="Genomic_DNA"/>
</dbReference>
<evidence type="ECO:0000256" key="6">
    <source>
        <dbReference type="ARBA" id="ARBA00023139"/>
    </source>
</evidence>
<dbReference type="AlphaFoldDB" id="A0A1E4RKJ9"/>
<comment type="similarity">
    <text evidence="9">Belongs to the DHHC palmitoyltransferase family. ERF2/ZDHHC9 subfamily.</text>
</comment>
<feature type="transmembrane region" description="Helical" evidence="11">
    <location>
        <begin position="212"/>
        <end position="238"/>
    </location>
</feature>
<comment type="catalytic activity">
    <reaction evidence="10 11">
        <text>L-cysteinyl-[protein] + hexadecanoyl-CoA = S-hexadecanoyl-L-cysteinyl-[protein] + CoA</text>
        <dbReference type="Rhea" id="RHEA:36683"/>
        <dbReference type="Rhea" id="RHEA-COMP:10131"/>
        <dbReference type="Rhea" id="RHEA-COMP:11032"/>
        <dbReference type="ChEBI" id="CHEBI:29950"/>
        <dbReference type="ChEBI" id="CHEBI:57287"/>
        <dbReference type="ChEBI" id="CHEBI:57379"/>
        <dbReference type="ChEBI" id="CHEBI:74151"/>
        <dbReference type="EC" id="2.3.1.225"/>
    </reaction>
</comment>
<evidence type="ECO:0000256" key="9">
    <source>
        <dbReference type="ARBA" id="ARBA00023463"/>
    </source>
</evidence>
<comment type="subcellular location">
    <subcellularLocation>
        <location evidence="1">Endoplasmic reticulum membrane</location>
        <topology evidence="1">Multi-pass membrane protein</topology>
    </subcellularLocation>
</comment>
<comment type="domain">
    <text evidence="11">The DHHC domain is required for palmitoyltransferase activity.</text>
</comment>
<keyword evidence="14" id="KW-1185">Reference proteome</keyword>
<dbReference type="STRING" id="984485.A0A1E4RKJ9"/>
<evidence type="ECO:0000256" key="11">
    <source>
        <dbReference type="RuleBase" id="RU079119"/>
    </source>
</evidence>
<protein>
    <recommendedName>
        <fullName evidence="11">Palmitoyltransferase</fullName>
        <ecNumber evidence="11">2.3.1.225</ecNumber>
    </recommendedName>
</protein>
<dbReference type="PANTHER" id="PTHR22883">
    <property type="entry name" value="ZINC FINGER DHHC DOMAIN CONTAINING PROTEIN"/>
    <property type="match status" value="1"/>
</dbReference>
<dbReference type="GO" id="GO:0005789">
    <property type="term" value="C:endoplasmic reticulum membrane"/>
    <property type="evidence" value="ECO:0007669"/>
    <property type="project" value="UniProtKB-SubCell"/>
</dbReference>
<feature type="transmembrane region" description="Helical" evidence="11">
    <location>
        <begin position="67"/>
        <end position="85"/>
    </location>
</feature>
<evidence type="ECO:0000256" key="8">
    <source>
        <dbReference type="ARBA" id="ARBA00023315"/>
    </source>
</evidence>
<dbReference type="GO" id="GO:0097038">
    <property type="term" value="C:perinuclear endoplasmic reticulum"/>
    <property type="evidence" value="ECO:0007669"/>
    <property type="project" value="EnsemblFungi"/>
</dbReference>
<evidence type="ECO:0000256" key="7">
    <source>
        <dbReference type="ARBA" id="ARBA00023288"/>
    </source>
</evidence>
<evidence type="ECO:0000256" key="5">
    <source>
        <dbReference type="ARBA" id="ARBA00023136"/>
    </source>
</evidence>
<keyword evidence="2 11" id="KW-0808">Transferase</keyword>
<evidence type="ECO:0000256" key="10">
    <source>
        <dbReference type="ARBA" id="ARBA00048048"/>
    </source>
</evidence>
<dbReference type="EC" id="2.3.1.225" evidence="11"/>
<evidence type="ECO:0000256" key="4">
    <source>
        <dbReference type="ARBA" id="ARBA00022989"/>
    </source>
</evidence>
<evidence type="ECO:0000313" key="14">
    <source>
        <dbReference type="Proteomes" id="UP000095085"/>
    </source>
</evidence>
<gene>
    <name evidence="13" type="ORF">HYPBUDRAFT_107726</name>
</gene>
<evidence type="ECO:0000256" key="1">
    <source>
        <dbReference type="ARBA" id="ARBA00004477"/>
    </source>
</evidence>
<dbReference type="Pfam" id="PF01529">
    <property type="entry name" value="DHHC"/>
    <property type="match status" value="1"/>
</dbReference>
<name>A0A1E4RKJ9_9ASCO</name>
<dbReference type="InterPro" id="IPR001594">
    <property type="entry name" value="Palmitoyltrfase_DHHC"/>
</dbReference>
<keyword evidence="8 11" id="KW-0012">Acyltransferase</keyword>
<feature type="transmembrane region" description="Helical" evidence="11">
    <location>
        <begin position="97"/>
        <end position="114"/>
    </location>
</feature>
<reference evidence="14" key="1">
    <citation type="submission" date="2016-05" db="EMBL/GenBank/DDBJ databases">
        <title>Comparative genomics of biotechnologically important yeasts.</title>
        <authorList>
            <consortium name="DOE Joint Genome Institute"/>
            <person name="Riley R."/>
            <person name="Haridas S."/>
            <person name="Wolfe K.H."/>
            <person name="Lopes M.R."/>
            <person name="Hittinger C.T."/>
            <person name="Goker M."/>
            <person name="Salamov A."/>
            <person name="Wisecaver J."/>
            <person name="Long T.M."/>
            <person name="Aerts A.L."/>
            <person name="Barry K."/>
            <person name="Choi C."/>
            <person name="Clum A."/>
            <person name="Coughlan A.Y."/>
            <person name="Deshpande S."/>
            <person name="Douglass A.P."/>
            <person name="Hanson S.J."/>
            <person name="Klenk H.-P."/>
            <person name="Labutti K."/>
            <person name="Lapidus A."/>
            <person name="Lindquist E."/>
            <person name="Lipzen A."/>
            <person name="Meier-Kolthoff J.P."/>
            <person name="Ohm R.A."/>
            <person name="Otillar R.P."/>
            <person name="Pangilinan J."/>
            <person name="Peng Y."/>
            <person name="Rokas A."/>
            <person name="Rosa C.A."/>
            <person name="Scheuner C."/>
            <person name="Sibirny A.A."/>
            <person name="Slot J.C."/>
            <person name="Stielow J.B."/>
            <person name="Sun H."/>
            <person name="Kurtzman C.P."/>
            <person name="Blackwell M."/>
            <person name="Grigoriev I.V."/>
            <person name="Jeffries T.W."/>
        </authorList>
    </citation>
    <scope>NUCLEOTIDE SEQUENCE [LARGE SCALE GENOMIC DNA]</scope>
    <source>
        <strain evidence="14">NRRL Y-1933</strain>
    </source>
</reference>
<dbReference type="InterPro" id="IPR039859">
    <property type="entry name" value="PFA4/ZDH16/20/ERF2-like"/>
</dbReference>
<evidence type="ECO:0000259" key="12">
    <source>
        <dbReference type="Pfam" id="PF01529"/>
    </source>
</evidence>
<dbReference type="PANTHER" id="PTHR22883:SF43">
    <property type="entry name" value="PALMITOYLTRANSFERASE APP"/>
    <property type="match status" value="1"/>
</dbReference>
<evidence type="ECO:0000256" key="2">
    <source>
        <dbReference type="ARBA" id="ARBA00022679"/>
    </source>
</evidence>
<dbReference type="GO" id="GO:0005794">
    <property type="term" value="C:Golgi apparatus"/>
    <property type="evidence" value="ECO:0007669"/>
    <property type="project" value="TreeGrafter"/>
</dbReference>
<evidence type="ECO:0000313" key="13">
    <source>
        <dbReference type="EMBL" id="ODV67812.1"/>
    </source>
</evidence>
<sequence>MVEEETEVKKLSWFHWFVTNWLIMDPELIKQDDKKVAKKNYQVQNHDGMKYIYLFGGRLRSIKQKPINLATGIIILIPGILFWIFEAPWLWHNINPSVVILFSYCWALCLNFFIRATTSDPGILPRNIHVPLTLNTLKFNPLGAPDEYFNTISLPYHTDSTNYGVSVKYCPTCHIWRPPRTSHCGTCNSCITTHDHHCIFLNNCVGSRNYKYFLWFLSSGIITSSFLVILSFIHLFHYKISKSSSIHHFSSSLSTTPLSLVLVIYGILVGVYPFLLLGFHIFLTSFNMTTREYLNYVRENYKRDMDDRYINVFDTLSVFKNIYINWFGTPKGISSFSLKEVYDPGDTRFQRFNPLRSFEN</sequence>
<dbReference type="OrthoDB" id="9909019at2759"/>
<keyword evidence="5 11" id="KW-0472">Membrane</keyword>
<dbReference type="GO" id="GO:0006612">
    <property type="term" value="P:protein targeting to membrane"/>
    <property type="evidence" value="ECO:0007669"/>
    <property type="project" value="EnsemblFungi"/>
</dbReference>
<keyword evidence="3 11" id="KW-0812">Transmembrane</keyword>
<dbReference type="GO" id="GO:0031211">
    <property type="term" value="C:endoplasmic reticulum palmitoyltransferase complex"/>
    <property type="evidence" value="ECO:0007669"/>
    <property type="project" value="EnsemblFungi"/>
</dbReference>
<feature type="domain" description="Palmitoyltransferase DHHC" evidence="12">
    <location>
        <begin position="168"/>
        <end position="296"/>
    </location>
</feature>
<dbReference type="GO" id="GO:0032541">
    <property type="term" value="C:cortical endoplasmic reticulum"/>
    <property type="evidence" value="ECO:0007669"/>
    <property type="project" value="EnsemblFungi"/>
</dbReference>
<dbReference type="Proteomes" id="UP000095085">
    <property type="component" value="Unassembled WGS sequence"/>
</dbReference>
<keyword evidence="7" id="KW-0449">Lipoprotein</keyword>
<dbReference type="RefSeq" id="XP_020076879.1">
    <property type="nucleotide sequence ID" value="XM_020218579.1"/>
</dbReference>
<evidence type="ECO:0000256" key="3">
    <source>
        <dbReference type="ARBA" id="ARBA00022692"/>
    </source>
</evidence>
<organism evidence="13 14">
    <name type="scientific">Hyphopichia burtonii NRRL Y-1933</name>
    <dbReference type="NCBI Taxonomy" id="984485"/>
    <lineage>
        <taxon>Eukaryota</taxon>
        <taxon>Fungi</taxon>
        <taxon>Dikarya</taxon>
        <taxon>Ascomycota</taxon>
        <taxon>Saccharomycotina</taxon>
        <taxon>Pichiomycetes</taxon>
        <taxon>Debaryomycetaceae</taxon>
        <taxon>Hyphopichia</taxon>
    </lineage>
</organism>
<dbReference type="GeneID" id="30993129"/>
<accession>A0A1E4RKJ9</accession>
<proteinExistence type="inferred from homology"/>
<dbReference type="GO" id="GO:0019706">
    <property type="term" value="F:protein-cysteine S-palmitoyltransferase activity"/>
    <property type="evidence" value="ECO:0007669"/>
    <property type="project" value="UniProtKB-EC"/>
</dbReference>
<dbReference type="PROSITE" id="PS50216">
    <property type="entry name" value="DHHC"/>
    <property type="match status" value="1"/>
</dbReference>
<feature type="transmembrane region" description="Helical" evidence="11">
    <location>
        <begin position="258"/>
        <end position="283"/>
    </location>
</feature>
<keyword evidence="6" id="KW-0564">Palmitate</keyword>